<dbReference type="EMBL" id="SDOX01000011">
    <property type="protein sequence ID" value="TFJ85716.1"/>
    <property type="molecule type" value="Genomic_DNA"/>
</dbReference>
<dbReference type="Proteomes" id="UP000355283">
    <property type="component" value="Unassembled WGS sequence"/>
</dbReference>
<feature type="compositionally biased region" description="Acidic residues" evidence="1">
    <location>
        <begin position="17"/>
        <end position="28"/>
    </location>
</feature>
<feature type="compositionally biased region" description="Basic and acidic residues" evidence="1">
    <location>
        <begin position="47"/>
        <end position="72"/>
    </location>
</feature>
<gene>
    <name evidence="2" type="ORF">NSK_003222</name>
</gene>
<evidence type="ECO:0000256" key="1">
    <source>
        <dbReference type="SAM" id="MobiDB-lite"/>
    </source>
</evidence>
<accession>A0A4D9D2U3</accession>
<name>A0A4D9D2U3_9STRA</name>
<proteinExistence type="predicted"/>
<feature type="region of interest" description="Disordered" evidence="1">
    <location>
        <begin position="1"/>
        <end position="86"/>
    </location>
</feature>
<organism evidence="2 3">
    <name type="scientific">Nannochloropsis salina CCMP1776</name>
    <dbReference type="NCBI Taxonomy" id="1027361"/>
    <lineage>
        <taxon>Eukaryota</taxon>
        <taxon>Sar</taxon>
        <taxon>Stramenopiles</taxon>
        <taxon>Ochrophyta</taxon>
        <taxon>Eustigmatophyceae</taxon>
        <taxon>Eustigmatales</taxon>
        <taxon>Monodopsidaceae</taxon>
        <taxon>Microchloropsis</taxon>
        <taxon>Microchloropsis salina</taxon>
    </lineage>
</organism>
<evidence type="ECO:0000313" key="3">
    <source>
        <dbReference type="Proteomes" id="UP000355283"/>
    </source>
</evidence>
<reference evidence="2 3" key="1">
    <citation type="submission" date="2019-01" db="EMBL/GenBank/DDBJ databases">
        <title>Nuclear Genome Assembly of the Microalgal Biofuel strain Nannochloropsis salina CCMP1776.</title>
        <authorList>
            <person name="Hovde B."/>
        </authorList>
    </citation>
    <scope>NUCLEOTIDE SEQUENCE [LARGE SCALE GENOMIC DNA]</scope>
    <source>
        <strain evidence="2 3">CCMP1776</strain>
    </source>
</reference>
<sequence>MSIQEDVDDYQGRKEDENELDFDDDEDLPPIPPPPPVEQAHSPPSDGRTHEVKRKGLEEKGTGSLKALEKHSRVNKQAARSASRTLDPLYCSYQDYLQALRQGGEMQRRGDERRRP</sequence>
<evidence type="ECO:0000313" key="2">
    <source>
        <dbReference type="EMBL" id="TFJ85716.1"/>
    </source>
</evidence>
<dbReference type="OrthoDB" id="10337065at2759"/>
<comment type="caution">
    <text evidence="2">The sequence shown here is derived from an EMBL/GenBank/DDBJ whole genome shotgun (WGS) entry which is preliminary data.</text>
</comment>
<protein>
    <submittedName>
        <fullName evidence="2">Uncharacterized protein</fullName>
    </submittedName>
</protein>
<dbReference type="AlphaFoldDB" id="A0A4D9D2U3"/>
<keyword evidence="3" id="KW-1185">Reference proteome</keyword>